<accession>A0A0K1Q341</accession>
<dbReference type="OrthoDB" id="176168at2"/>
<evidence type="ECO:0000313" key="2">
    <source>
        <dbReference type="Proteomes" id="UP000064967"/>
    </source>
</evidence>
<protein>
    <submittedName>
        <fullName evidence="1">Uncharacterized protein</fullName>
    </submittedName>
</protein>
<organism evidence="1 2">
    <name type="scientific">Labilithrix luteola</name>
    <dbReference type="NCBI Taxonomy" id="1391654"/>
    <lineage>
        <taxon>Bacteria</taxon>
        <taxon>Pseudomonadati</taxon>
        <taxon>Myxococcota</taxon>
        <taxon>Polyangia</taxon>
        <taxon>Polyangiales</taxon>
        <taxon>Labilitrichaceae</taxon>
        <taxon>Labilithrix</taxon>
    </lineage>
</organism>
<evidence type="ECO:0000313" key="1">
    <source>
        <dbReference type="EMBL" id="AKV00148.1"/>
    </source>
</evidence>
<dbReference type="STRING" id="1391654.AKJ09_06811"/>
<keyword evidence="2" id="KW-1185">Reference proteome</keyword>
<name>A0A0K1Q341_9BACT</name>
<dbReference type="Proteomes" id="UP000064967">
    <property type="component" value="Chromosome"/>
</dbReference>
<dbReference type="Gene3D" id="2.120.10.30">
    <property type="entry name" value="TolB, C-terminal domain"/>
    <property type="match status" value="1"/>
</dbReference>
<reference evidence="1 2" key="1">
    <citation type="submission" date="2015-08" db="EMBL/GenBank/DDBJ databases">
        <authorList>
            <person name="Babu N.S."/>
            <person name="Beckwith C.J."/>
            <person name="Beseler K.G."/>
            <person name="Brison A."/>
            <person name="Carone J.V."/>
            <person name="Caskin T.P."/>
            <person name="Diamond M."/>
            <person name="Durham M.E."/>
            <person name="Foxe J.M."/>
            <person name="Go M."/>
            <person name="Henderson B.A."/>
            <person name="Jones I.B."/>
            <person name="McGettigan J.A."/>
            <person name="Micheletti S.J."/>
            <person name="Nasrallah M.E."/>
            <person name="Ortiz D."/>
            <person name="Piller C.R."/>
            <person name="Privatt S.R."/>
            <person name="Schneider S.L."/>
            <person name="Sharp S."/>
            <person name="Smith T.C."/>
            <person name="Stanton J.D."/>
            <person name="Ullery H.E."/>
            <person name="Wilson R.J."/>
            <person name="Serrano M.G."/>
            <person name="Buck G."/>
            <person name="Lee V."/>
            <person name="Wang Y."/>
            <person name="Carvalho R."/>
            <person name="Voegtly L."/>
            <person name="Shi R."/>
            <person name="Duckworth R."/>
            <person name="Johnson A."/>
            <person name="Loviza R."/>
            <person name="Walstead R."/>
            <person name="Shah Z."/>
            <person name="Kiflezghi M."/>
            <person name="Wade K."/>
            <person name="Ball S.L."/>
            <person name="Bradley K.W."/>
            <person name="Asai D.J."/>
            <person name="Bowman C.A."/>
            <person name="Russell D.A."/>
            <person name="Pope W.H."/>
            <person name="Jacobs-Sera D."/>
            <person name="Hendrix R.W."/>
            <person name="Hatfull G.F."/>
        </authorList>
    </citation>
    <scope>NUCLEOTIDE SEQUENCE [LARGE SCALE GENOMIC DNA]</scope>
    <source>
        <strain evidence="1 2">DSM 27648</strain>
    </source>
</reference>
<dbReference type="AlphaFoldDB" id="A0A0K1Q341"/>
<dbReference type="RefSeq" id="WP_146651488.1">
    <property type="nucleotide sequence ID" value="NZ_CP012333.1"/>
</dbReference>
<dbReference type="SUPFAM" id="SSF82171">
    <property type="entry name" value="DPP6 N-terminal domain-like"/>
    <property type="match status" value="1"/>
</dbReference>
<dbReference type="KEGG" id="llu:AKJ09_06811"/>
<proteinExistence type="predicted"/>
<gene>
    <name evidence="1" type="ORF">AKJ09_06811</name>
</gene>
<dbReference type="InterPro" id="IPR011042">
    <property type="entry name" value="6-blade_b-propeller_TolB-like"/>
</dbReference>
<sequence>MASCGGKAAEVPTVVEDVPQRTLSESPWLVTLDREPTNRGALYAQRFHEGKLERKLLDANGFVVPDWSPDGESLTYQVNESELWNRGRMPTSRWLRRLDDSGWHEPQLVHAPAVEERWEGSTWSPTADALVFQTLRSDNGHDVDLAIVRDDGAVEVRTLARTPAMQLDPR</sequence>
<dbReference type="EMBL" id="CP012333">
    <property type="protein sequence ID" value="AKV00148.1"/>
    <property type="molecule type" value="Genomic_DNA"/>
</dbReference>